<reference evidence="2 3" key="1">
    <citation type="submission" date="2019-03" db="EMBL/GenBank/DDBJ databases">
        <title>First draft genome of Liparis tanakae, snailfish: a comprehensive survey of snailfish specific genes.</title>
        <authorList>
            <person name="Kim W."/>
            <person name="Song I."/>
            <person name="Jeong J.-H."/>
            <person name="Kim D."/>
            <person name="Kim S."/>
            <person name="Ryu S."/>
            <person name="Song J.Y."/>
            <person name="Lee S.K."/>
        </authorList>
    </citation>
    <scope>NUCLEOTIDE SEQUENCE [LARGE SCALE GENOMIC DNA]</scope>
    <source>
        <tissue evidence="2">Muscle</tissue>
    </source>
</reference>
<evidence type="ECO:0000313" key="2">
    <source>
        <dbReference type="EMBL" id="TNN35214.1"/>
    </source>
</evidence>
<feature type="region of interest" description="Disordered" evidence="1">
    <location>
        <begin position="77"/>
        <end position="112"/>
    </location>
</feature>
<dbReference type="AlphaFoldDB" id="A0A4Z2F3F2"/>
<keyword evidence="3" id="KW-1185">Reference proteome</keyword>
<dbReference type="Proteomes" id="UP000314294">
    <property type="component" value="Unassembled WGS sequence"/>
</dbReference>
<sequence length="131" mass="14216">MRLIRQRPHPAASLRSILNASILSVRWCAGSACGHKGHHVTPQLAAAAALCLGLLRASFGPPSGLLGTRTYLEMKPPDSQRCRASVPSRNRSSGWWRTSTSTESSEFTSGFRRSSRGLLAATGLEERKEDL</sequence>
<protein>
    <submittedName>
        <fullName evidence="2">Uncharacterized protein</fullName>
    </submittedName>
</protein>
<comment type="caution">
    <text evidence="2">The sequence shown here is derived from an EMBL/GenBank/DDBJ whole genome shotgun (WGS) entry which is preliminary data.</text>
</comment>
<evidence type="ECO:0000256" key="1">
    <source>
        <dbReference type="SAM" id="MobiDB-lite"/>
    </source>
</evidence>
<organism evidence="2 3">
    <name type="scientific">Liparis tanakae</name>
    <name type="common">Tanaka's snailfish</name>
    <dbReference type="NCBI Taxonomy" id="230148"/>
    <lineage>
        <taxon>Eukaryota</taxon>
        <taxon>Metazoa</taxon>
        <taxon>Chordata</taxon>
        <taxon>Craniata</taxon>
        <taxon>Vertebrata</taxon>
        <taxon>Euteleostomi</taxon>
        <taxon>Actinopterygii</taxon>
        <taxon>Neopterygii</taxon>
        <taxon>Teleostei</taxon>
        <taxon>Neoteleostei</taxon>
        <taxon>Acanthomorphata</taxon>
        <taxon>Eupercaria</taxon>
        <taxon>Perciformes</taxon>
        <taxon>Cottioidei</taxon>
        <taxon>Cottales</taxon>
        <taxon>Liparidae</taxon>
        <taxon>Liparis</taxon>
    </lineage>
</organism>
<gene>
    <name evidence="2" type="ORF">EYF80_054626</name>
</gene>
<feature type="compositionally biased region" description="Low complexity" evidence="1">
    <location>
        <begin position="88"/>
        <end position="112"/>
    </location>
</feature>
<proteinExistence type="predicted"/>
<accession>A0A4Z2F3F2</accession>
<name>A0A4Z2F3F2_9TELE</name>
<evidence type="ECO:0000313" key="3">
    <source>
        <dbReference type="Proteomes" id="UP000314294"/>
    </source>
</evidence>
<dbReference type="EMBL" id="SRLO01001809">
    <property type="protein sequence ID" value="TNN35214.1"/>
    <property type="molecule type" value="Genomic_DNA"/>
</dbReference>